<feature type="domain" description="Aminoacyl-transfer RNA synthetases class-II family profile" evidence="9">
    <location>
        <begin position="5"/>
        <end position="337"/>
    </location>
</feature>
<dbReference type="InterPro" id="IPR022961">
    <property type="entry name" value="Gly_tRNA_ligase_bac"/>
</dbReference>
<keyword evidence="5 8" id="KW-0067">ATP-binding</keyword>
<dbReference type="PANTHER" id="PTHR10745:SF8">
    <property type="entry name" value="DNA POLYMERASE SUBUNIT GAMMA-2, MITOCHONDRIAL"/>
    <property type="match status" value="1"/>
</dbReference>
<evidence type="ECO:0000313" key="11">
    <source>
        <dbReference type="Proteomes" id="UP001164745"/>
    </source>
</evidence>
<dbReference type="SUPFAM" id="SSF55681">
    <property type="entry name" value="Class II aaRS and biotin synthetases"/>
    <property type="match status" value="1"/>
</dbReference>
<dbReference type="HAMAP" id="MF_00253_B">
    <property type="entry name" value="Gly_tRNA_synth_B"/>
    <property type="match status" value="1"/>
</dbReference>
<evidence type="ECO:0000256" key="8">
    <source>
        <dbReference type="HAMAP-Rule" id="MF_00253"/>
    </source>
</evidence>
<name>A0ABY7BDP2_9FIRM</name>
<dbReference type="PANTHER" id="PTHR10745">
    <property type="entry name" value="GLYCYL-TRNA SYNTHETASE/DNA POLYMERASE SUBUNIT GAMMA-2"/>
    <property type="match status" value="1"/>
</dbReference>
<dbReference type="Gene3D" id="3.40.50.800">
    <property type="entry name" value="Anticodon-binding domain"/>
    <property type="match status" value="1"/>
</dbReference>
<dbReference type="NCBIfam" id="TIGR00389">
    <property type="entry name" value="glyS_dimeric"/>
    <property type="match status" value="1"/>
</dbReference>
<comment type="catalytic activity">
    <reaction evidence="8">
        <text>tRNA(Gly) + glycine + ATP = glycyl-tRNA(Gly) + AMP + diphosphate</text>
        <dbReference type="Rhea" id="RHEA:16013"/>
        <dbReference type="Rhea" id="RHEA-COMP:9664"/>
        <dbReference type="Rhea" id="RHEA-COMP:9683"/>
        <dbReference type="ChEBI" id="CHEBI:30616"/>
        <dbReference type="ChEBI" id="CHEBI:33019"/>
        <dbReference type="ChEBI" id="CHEBI:57305"/>
        <dbReference type="ChEBI" id="CHEBI:78442"/>
        <dbReference type="ChEBI" id="CHEBI:78522"/>
        <dbReference type="ChEBI" id="CHEBI:456215"/>
        <dbReference type="EC" id="6.1.1.14"/>
    </reaction>
</comment>
<proteinExistence type="inferred from homology"/>
<feature type="binding site" evidence="8">
    <location>
        <position position="97"/>
    </location>
    <ligand>
        <name>substrate</name>
    </ligand>
</feature>
<evidence type="ECO:0000313" key="10">
    <source>
        <dbReference type="EMBL" id="WAM30560.1"/>
    </source>
</evidence>
<dbReference type="GO" id="GO:0004820">
    <property type="term" value="F:glycine-tRNA ligase activity"/>
    <property type="evidence" value="ECO:0007669"/>
    <property type="project" value="UniProtKB-EC"/>
</dbReference>
<comment type="similarity">
    <text evidence="1 8">Belongs to the class-II aminoacyl-tRNA synthetase family.</text>
</comment>
<keyword evidence="11" id="KW-1185">Reference proteome</keyword>
<evidence type="ECO:0000256" key="6">
    <source>
        <dbReference type="ARBA" id="ARBA00022917"/>
    </source>
</evidence>
<evidence type="ECO:0000256" key="5">
    <source>
        <dbReference type="ARBA" id="ARBA00022840"/>
    </source>
</evidence>
<keyword evidence="4 8" id="KW-0547">Nucleotide-binding</keyword>
<evidence type="ECO:0000256" key="7">
    <source>
        <dbReference type="ARBA" id="ARBA00023146"/>
    </source>
</evidence>
<keyword evidence="3 8" id="KW-0436">Ligase</keyword>
<feature type="binding site" evidence="8">
    <location>
        <begin position="298"/>
        <end position="302"/>
    </location>
    <ligand>
        <name>substrate</name>
    </ligand>
</feature>
<dbReference type="InterPro" id="IPR004154">
    <property type="entry name" value="Anticodon-bd"/>
</dbReference>
<dbReference type="EMBL" id="CP113864">
    <property type="protein sequence ID" value="WAM30560.1"/>
    <property type="molecule type" value="Genomic_DNA"/>
</dbReference>
<keyword evidence="2 8" id="KW-0963">Cytoplasm</keyword>
<dbReference type="InterPro" id="IPR006195">
    <property type="entry name" value="aa-tRNA-synth_II"/>
</dbReference>
<feature type="binding site" evidence="8">
    <location>
        <begin position="189"/>
        <end position="193"/>
    </location>
    <ligand>
        <name>substrate</name>
    </ligand>
</feature>
<feature type="binding site" evidence="8">
    <location>
        <position position="142"/>
    </location>
    <ligand>
        <name>substrate</name>
    </ligand>
</feature>
<feature type="binding site" evidence="8">
    <location>
        <begin position="258"/>
        <end position="259"/>
    </location>
    <ligand>
        <name>ATP</name>
        <dbReference type="ChEBI" id="CHEBI:30616"/>
    </ligand>
</feature>
<dbReference type="InterPro" id="IPR027031">
    <property type="entry name" value="Gly-tRNA_synthase/POLG2"/>
</dbReference>
<gene>
    <name evidence="8" type="primary">glyQS</name>
    <name evidence="10" type="ORF">OTJ99_001312</name>
</gene>
<dbReference type="InterPro" id="IPR036621">
    <property type="entry name" value="Anticodon-bd_dom_sf"/>
</dbReference>
<feature type="binding site" evidence="8">
    <location>
        <begin position="184"/>
        <end position="189"/>
    </location>
    <ligand>
        <name>ATP</name>
        <dbReference type="ChEBI" id="CHEBI:30616"/>
    </ligand>
</feature>
<dbReference type="Proteomes" id="UP001164745">
    <property type="component" value="Chromosome"/>
</dbReference>
<evidence type="ECO:0000256" key="2">
    <source>
        <dbReference type="ARBA" id="ARBA00022490"/>
    </source>
</evidence>
<dbReference type="PRINTS" id="PR01043">
    <property type="entry name" value="TRNASYNTHGLY"/>
</dbReference>
<feature type="binding site" evidence="8">
    <location>
        <begin position="302"/>
        <end position="305"/>
    </location>
    <ligand>
        <name>ATP</name>
        <dbReference type="ChEBI" id="CHEBI:30616"/>
    </ligand>
</feature>
<comment type="subcellular location">
    <subcellularLocation>
        <location evidence="8">Cytoplasm</location>
    </subcellularLocation>
</comment>
<keyword evidence="7 8" id="KW-0030">Aminoacyl-tRNA synthetase</keyword>
<evidence type="ECO:0000259" key="9">
    <source>
        <dbReference type="PROSITE" id="PS50862"/>
    </source>
</evidence>
<evidence type="ECO:0000256" key="4">
    <source>
        <dbReference type="ARBA" id="ARBA00022741"/>
    </source>
</evidence>
<dbReference type="InterPro" id="IPR033731">
    <property type="entry name" value="GlyRS-like_core"/>
</dbReference>
<comment type="subunit">
    <text evidence="8">Homodimer.</text>
</comment>
<dbReference type="Pfam" id="PF03129">
    <property type="entry name" value="HGTP_anticodon"/>
    <property type="match status" value="1"/>
</dbReference>
<evidence type="ECO:0000256" key="3">
    <source>
        <dbReference type="ARBA" id="ARBA00022598"/>
    </source>
</evidence>
<dbReference type="InterPro" id="IPR002314">
    <property type="entry name" value="aa-tRNA-synt_IIb"/>
</dbReference>
<comment type="function">
    <text evidence="8">Catalyzes the attachment of glycine to tRNA(Gly).</text>
</comment>
<dbReference type="Gene3D" id="3.30.930.10">
    <property type="entry name" value="Bira Bifunctional Protein, Domain 2"/>
    <property type="match status" value="1"/>
</dbReference>
<dbReference type="InterPro" id="IPR045864">
    <property type="entry name" value="aa-tRNA-synth_II/BPL/LPL"/>
</dbReference>
<dbReference type="CDD" id="cd00774">
    <property type="entry name" value="GlyRS-like_core"/>
    <property type="match status" value="1"/>
</dbReference>
<reference evidence="10" key="1">
    <citation type="submission" date="2022-12" db="EMBL/GenBank/DDBJ databases">
        <authorList>
            <person name="Bing R.G."/>
            <person name="Willard D.J."/>
            <person name="Manesh M.J.H."/>
            <person name="Laemthong T."/>
            <person name="Crosby J.R."/>
            <person name="Kelly R.M."/>
        </authorList>
    </citation>
    <scope>NUCLEOTIDE SEQUENCE</scope>
    <source>
        <strain evidence="10">DSM 8991</strain>
    </source>
</reference>
<dbReference type="PROSITE" id="PS50862">
    <property type="entry name" value="AA_TRNA_LIGASE_II"/>
    <property type="match status" value="1"/>
</dbReference>
<keyword evidence="6 8" id="KW-0648">Protein biosynthesis</keyword>
<dbReference type="CDD" id="cd00858">
    <property type="entry name" value="GlyRS_anticodon"/>
    <property type="match status" value="1"/>
</dbReference>
<evidence type="ECO:0000256" key="1">
    <source>
        <dbReference type="ARBA" id="ARBA00008226"/>
    </source>
</evidence>
<dbReference type="Pfam" id="PF00587">
    <property type="entry name" value="tRNA-synt_2b"/>
    <property type="match status" value="1"/>
</dbReference>
<dbReference type="SUPFAM" id="SSF52954">
    <property type="entry name" value="Class II aaRS ABD-related"/>
    <property type="match status" value="1"/>
</dbReference>
<dbReference type="NCBIfam" id="NF003211">
    <property type="entry name" value="PRK04173.1"/>
    <property type="match status" value="1"/>
</dbReference>
<feature type="binding site" evidence="8">
    <location>
        <begin position="174"/>
        <end position="176"/>
    </location>
    <ligand>
        <name>ATP</name>
        <dbReference type="ChEBI" id="CHEBI:30616"/>
    </ligand>
</feature>
<protein>
    <recommendedName>
        <fullName evidence="8">Glycine--tRNA ligase</fullName>
        <ecNumber evidence="8">6.1.1.14</ecNumber>
    </recommendedName>
    <alternativeName>
        <fullName evidence="8">Glycyl-tRNA synthetase</fullName>
        <shortName evidence="8">GlyRS</shortName>
    </alternativeName>
</protein>
<dbReference type="EC" id="6.1.1.14" evidence="8"/>
<organism evidence="10 11">
    <name type="scientific">Caldicellulosiruptor naganoensis</name>
    <dbReference type="NCBI Taxonomy" id="29324"/>
    <lineage>
        <taxon>Bacteria</taxon>
        <taxon>Bacillati</taxon>
        <taxon>Bacillota</taxon>
        <taxon>Bacillota incertae sedis</taxon>
        <taxon>Caldicellulosiruptorales</taxon>
        <taxon>Caldicellulosiruptoraceae</taxon>
        <taxon>Caldicellulosiruptor</taxon>
    </lineage>
</organism>
<accession>A0ABY7BDP2</accession>
<dbReference type="InterPro" id="IPR002315">
    <property type="entry name" value="tRNA-synt_gly"/>
</dbReference>
<sequence>MVTMDEIVSLCKRRGFIFQSSEIYGGLNSCWDYGPLGVEMKNNIKRLWWKANVQLRDDVVGLDSSILMNPKVWEASGHLQNFADPMADCKVCKKRWRTDQLSENKCPECGGELTEPRMFNLMFKTFMGPVEDESAVVYLRPETAQGIFVNFLNVQQTMRKKLPFGIAQIGKSFRNEVTPGNFIFRTREFEQMEIEYFVKPGTDEYWHKHWIEQRINWYYKLGIRKENIRIREHGKDELAHYAKACVDIEYLFPMGWSELEGIANRTDFDLSRHQEYSGQNLTYFDDETKQRYIPYVIEPSAGVDRSFLAFLVDAYENQKLDKNDSRIVLHLHPAIAPVKAGIFPLLKKEKLVKKAKEIYNTLKYKWIVQYDESGSIGRRYRRQDEIGTPFGITVDYQTLEDNTVTIRDRDTMEQIRVHIEEIIPYLEEKIEVKF</sequence>